<dbReference type="EMBL" id="JAYLLN010000015">
    <property type="protein sequence ID" value="MEI5984803.1"/>
    <property type="molecule type" value="Genomic_DNA"/>
</dbReference>
<organism evidence="1 2">
    <name type="scientific">Sphingobacterium tenebrionis</name>
    <dbReference type="NCBI Taxonomy" id="3111775"/>
    <lineage>
        <taxon>Bacteria</taxon>
        <taxon>Pseudomonadati</taxon>
        <taxon>Bacteroidota</taxon>
        <taxon>Sphingobacteriia</taxon>
        <taxon>Sphingobacteriales</taxon>
        <taxon>Sphingobacteriaceae</taxon>
        <taxon>Sphingobacterium</taxon>
    </lineage>
</organism>
<dbReference type="Pfam" id="PF12741">
    <property type="entry name" value="SusD-like"/>
    <property type="match status" value="1"/>
</dbReference>
<dbReference type="SUPFAM" id="SSF48452">
    <property type="entry name" value="TPR-like"/>
    <property type="match status" value="1"/>
</dbReference>
<dbReference type="Proteomes" id="UP001363035">
    <property type="component" value="Unassembled WGS sequence"/>
</dbReference>
<keyword evidence="1" id="KW-0449">Lipoprotein</keyword>
<dbReference type="Pfam" id="PF12771">
    <property type="entry name" value="SusD-like_2"/>
    <property type="match status" value="1"/>
</dbReference>
<reference evidence="1 2" key="1">
    <citation type="submission" date="2024-01" db="EMBL/GenBank/DDBJ databases">
        <title>Sphingobacterium tenebrionis sp. nov., a novel endophyte isolated from tenebrio molitor intestines.</title>
        <authorList>
            <person name="Zhang C."/>
        </authorList>
    </citation>
    <scope>NUCLEOTIDE SEQUENCE [LARGE SCALE GENOMIC DNA]</scope>
    <source>
        <strain evidence="1 2">PU5-4</strain>
    </source>
</reference>
<dbReference type="PROSITE" id="PS51257">
    <property type="entry name" value="PROKAR_LIPOPROTEIN"/>
    <property type="match status" value="1"/>
</dbReference>
<dbReference type="InterPro" id="IPR024302">
    <property type="entry name" value="SusD-like"/>
</dbReference>
<comment type="caution">
    <text evidence="1">The sequence shown here is derived from an EMBL/GenBank/DDBJ whole genome shotgun (WGS) entry which is preliminary data.</text>
</comment>
<protein>
    <submittedName>
        <fullName evidence="1">SusD/RagB family nutrient-binding outer membrane lipoprotein</fullName>
    </submittedName>
</protein>
<gene>
    <name evidence="1" type="ORF">VJ786_07805</name>
</gene>
<sequence>MKNIISKITFALLIGGITASCSKFEELNTSPTAANENQVKPEYFLNNAIIGAQQDPHIAERVYVYYWKTAARHHYFNYLNMGVDDDTFNGDYWRYISEWLNNANAAIEIAEKQAANGTAAAHNENVKQVARIWRAYLMSELSDNFGPAPIESFKGTNPTFNTVQEVYNYLFDELKDATSKIDVSVANGDIKSYDAAYGFNWENWIRFANSMRMRFAMRLSEVDAAKAKSEFEAAVATNKFIETKEQNFGVQEKDGWDPLSGVMSRSWNTQILSATLNNIFIGLGGIKTADQFTNQGIIEKIKPEDDFGTRYLSNFSVKSNDPSQGYYLDGMPNKMDPRAYKAFFVPGNKTDGEYWPAASTQEASIKVSDTRTDNLDTKYTWNAFTGGTWGGLASNLVFRGQNGRLPGMINKFRTSTQKRLFFASWESHFLMAEAALRGWTTPMSDKAAYEKGIEQNFEYWGVNSHLAAYKASTNYNRVGTSVSYDHVTEPPASHTVKFIDAYTGAPGTAQIPYPSNTIYKNGTVKNDKLTKIITQKYIATFPYMALEAWSDHRRLGLPFFENPAVEQPIQTMLQLNSSNYTKNQVNFFPQRLRYPSSFRSADQTNYDKAVTQLGGEDQIFTPLWWAKKN</sequence>
<dbReference type="InterPro" id="IPR041662">
    <property type="entry name" value="SusD-like_2"/>
</dbReference>
<proteinExistence type="predicted"/>
<dbReference type="Gene3D" id="1.25.40.390">
    <property type="match status" value="2"/>
</dbReference>
<evidence type="ECO:0000313" key="1">
    <source>
        <dbReference type="EMBL" id="MEI5984803.1"/>
    </source>
</evidence>
<name>A0ABU8I5L2_9SPHI</name>
<dbReference type="InterPro" id="IPR011990">
    <property type="entry name" value="TPR-like_helical_dom_sf"/>
</dbReference>
<keyword evidence="2" id="KW-1185">Reference proteome</keyword>
<evidence type="ECO:0000313" key="2">
    <source>
        <dbReference type="Proteomes" id="UP001363035"/>
    </source>
</evidence>
<accession>A0ABU8I5L2</accession>
<dbReference type="RefSeq" id="WP_336557537.1">
    <property type="nucleotide sequence ID" value="NZ_JAYLLN010000015.1"/>
</dbReference>